<dbReference type="Proteomes" id="UP000799423">
    <property type="component" value="Unassembled WGS sequence"/>
</dbReference>
<comment type="function">
    <text evidence="9">PPIases accelerate the folding of proteins. It catalyzes the cis-trans isomerization of proline imidic peptide bonds in oligopeptides. Acts as a regulatory subunit for PP2A-like phosphatases modulating their activity or substrate specificity, probably by inducing a conformational change in the catalytic subunit, a direct target of the PPIase. Can reactivate inactive phosphatase PP2A-phosphatase methylesterase complexes (PP2Ai) in presence of ATP and Mg(2+) by dissociating the inactive form from the complex.</text>
</comment>
<evidence type="ECO:0000256" key="8">
    <source>
        <dbReference type="ARBA" id="ARBA00023242"/>
    </source>
</evidence>
<feature type="region of interest" description="Disordered" evidence="11">
    <location>
        <begin position="371"/>
        <end position="514"/>
    </location>
</feature>
<accession>A0A6A7AZ41</accession>
<keyword evidence="13" id="KW-1185">Reference proteome</keyword>
<comment type="similarity">
    <text evidence="4 10">Belongs to the PTPA-type PPIase family.</text>
</comment>
<evidence type="ECO:0000256" key="1">
    <source>
        <dbReference type="ARBA" id="ARBA00000971"/>
    </source>
</evidence>
<dbReference type="GO" id="GO:0007052">
    <property type="term" value="P:mitotic spindle organization"/>
    <property type="evidence" value="ECO:0007669"/>
    <property type="project" value="TreeGrafter"/>
</dbReference>
<keyword evidence="5 10" id="KW-0963">Cytoplasm</keyword>
<dbReference type="AlphaFoldDB" id="A0A6A7AZ41"/>
<evidence type="ECO:0000256" key="6">
    <source>
        <dbReference type="ARBA" id="ARBA00023110"/>
    </source>
</evidence>
<keyword evidence="8" id="KW-0539">Nucleus</keyword>
<dbReference type="PANTHER" id="PTHR10012:SF3">
    <property type="entry name" value="SERINE_THREONINE-PROTEIN PHOSPHATASE 2A ACTIVATOR 1"/>
    <property type="match status" value="1"/>
</dbReference>
<name>A0A6A7AZ41_9PLEO</name>
<keyword evidence="6 10" id="KW-0697">Rotamase</keyword>
<sequence>MATDTQAAPTLQVLDTSTGHSFAIPSKRIHDGDDVSFFLASRAYADIMTFIFQLNTAMIPRKVPPSEHGAETVKAWTLNDPDVSYPSVTENIAKLLDTLTAIIDEAPPDPGPRRFGNASFKTWSGIVRERATSLLDQYLPAHILAYRSTSDVTAKSELEAYLVGSFGSSQRLDYGTGHELSFLAFLGCLWKLGAFPDSKHGDQERGIVLRIIEPYLSLIRRLILTYTLEPAGSHGVWGLDDHSFLPYIFGSAQYSPAITTPADVVTEGSLPNAPNPADVAKASAVHRERGSNMYFSAIGFIYDVKKGPFWEHSPILYDISGVKAGWAKINKGMIKMYNVEVLSKFPVVQHFPFGSLFVWERDPRASVVQASVHTSSQPRTATPLSTAPTARPQPALRNALADPQTVSRQRAQADLRDPLNDQPPAATRKPGAMPGASAPWATAQTTKAPWSPARSAPPAPNGPNQPTRAPWTSSTPAPPPPGAGTTARWAKNQPATPQDVASESGPGTRAPWAA</sequence>
<dbReference type="FunFam" id="1.20.120.1150:FF:000003">
    <property type="entry name" value="Serine/threonine-protein phosphatase 2A activator"/>
    <property type="match status" value="1"/>
</dbReference>
<dbReference type="InterPro" id="IPR043170">
    <property type="entry name" value="PTPA_C_lid"/>
</dbReference>
<dbReference type="GO" id="GO:0005634">
    <property type="term" value="C:nucleus"/>
    <property type="evidence" value="ECO:0007669"/>
    <property type="project" value="UniProtKB-SubCell"/>
</dbReference>
<keyword evidence="7 10" id="KW-0413">Isomerase</keyword>
<dbReference type="GO" id="GO:0008160">
    <property type="term" value="F:protein tyrosine phosphatase activator activity"/>
    <property type="evidence" value="ECO:0007669"/>
    <property type="project" value="TreeGrafter"/>
</dbReference>
<dbReference type="EMBL" id="MU006325">
    <property type="protein sequence ID" value="KAF2847428.1"/>
    <property type="molecule type" value="Genomic_DNA"/>
</dbReference>
<dbReference type="InterPro" id="IPR004327">
    <property type="entry name" value="Phstyr_phstse_ac"/>
</dbReference>
<evidence type="ECO:0000256" key="2">
    <source>
        <dbReference type="ARBA" id="ARBA00004123"/>
    </source>
</evidence>
<proteinExistence type="inferred from homology"/>
<dbReference type="EC" id="5.2.1.8" evidence="10"/>
<evidence type="ECO:0000256" key="4">
    <source>
        <dbReference type="ARBA" id="ARBA00011019"/>
    </source>
</evidence>
<comment type="catalytic activity">
    <reaction evidence="1 10">
        <text>[protein]-peptidylproline (omega=180) = [protein]-peptidylproline (omega=0)</text>
        <dbReference type="Rhea" id="RHEA:16237"/>
        <dbReference type="Rhea" id="RHEA-COMP:10747"/>
        <dbReference type="Rhea" id="RHEA-COMP:10748"/>
        <dbReference type="ChEBI" id="CHEBI:83833"/>
        <dbReference type="ChEBI" id="CHEBI:83834"/>
        <dbReference type="EC" id="5.2.1.8"/>
    </reaction>
</comment>
<dbReference type="SUPFAM" id="SSF140984">
    <property type="entry name" value="PTPA-like"/>
    <property type="match status" value="1"/>
</dbReference>
<gene>
    <name evidence="12" type="ORF">T440DRAFT_191106</name>
</gene>
<feature type="compositionally biased region" description="Low complexity" evidence="11">
    <location>
        <begin position="466"/>
        <end position="475"/>
    </location>
</feature>
<dbReference type="CDD" id="cd04087">
    <property type="entry name" value="PTPA"/>
    <property type="match status" value="1"/>
</dbReference>
<dbReference type="InterPro" id="IPR037218">
    <property type="entry name" value="PTPA_sf"/>
</dbReference>
<dbReference type="Gene3D" id="1.20.120.1150">
    <property type="match status" value="1"/>
</dbReference>
<reference evidence="12" key="1">
    <citation type="submission" date="2020-01" db="EMBL/GenBank/DDBJ databases">
        <authorList>
            <consortium name="DOE Joint Genome Institute"/>
            <person name="Haridas S."/>
            <person name="Albert R."/>
            <person name="Binder M."/>
            <person name="Bloem J."/>
            <person name="Labutti K."/>
            <person name="Salamov A."/>
            <person name="Andreopoulos B."/>
            <person name="Baker S.E."/>
            <person name="Barry K."/>
            <person name="Bills G."/>
            <person name="Bluhm B.H."/>
            <person name="Cannon C."/>
            <person name="Castanera R."/>
            <person name="Culley D.E."/>
            <person name="Daum C."/>
            <person name="Ezra D."/>
            <person name="Gonzalez J.B."/>
            <person name="Henrissat B."/>
            <person name="Kuo A."/>
            <person name="Liang C."/>
            <person name="Lipzen A."/>
            <person name="Lutzoni F."/>
            <person name="Magnuson J."/>
            <person name="Mondo S."/>
            <person name="Nolan M."/>
            <person name="Ohm R."/>
            <person name="Pangilinan J."/>
            <person name="Park H.-J."/>
            <person name="Ramirez L."/>
            <person name="Alfaro M."/>
            <person name="Sun H."/>
            <person name="Tritt A."/>
            <person name="Yoshinaga Y."/>
            <person name="Zwiers L.-H."/>
            <person name="Turgeon B.G."/>
            <person name="Goodwin S.B."/>
            <person name="Spatafora J.W."/>
            <person name="Crous P.W."/>
            <person name="Grigoriev I.V."/>
        </authorList>
    </citation>
    <scope>NUCLEOTIDE SEQUENCE</scope>
    <source>
        <strain evidence="12">IPT5</strain>
    </source>
</reference>
<evidence type="ECO:0000256" key="5">
    <source>
        <dbReference type="ARBA" id="ARBA00022490"/>
    </source>
</evidence>
<evidence type="ECO:0000313" key="13">
    <source>
        <dbReference type="Proteomes" id="UP000799423"/>
    </source>
</evidence>
<dbReference type="OrthoDB" id="16120at2759"/>
<dbReference type="PANTHER" id="PTHR10012">
    <property type="entry name" value="SERINE/THREONINE-PROTEIN PHOSPHATASE 2A REGULATORY SUBUNIT B"/>
    <property type="match status" value="1"/>
</dbReference>
<feature type="compositionally biased region" description="Polar residues" evidence="11">
    <location>
        <begin position="371"/>
        <end position="388"/>
    </location>
</feature>
<protein>
    <recommendedName>
        <fullName evidence="10">Serine/threonine-protein phosphatase 2A activator</fullName>
        <ecNumber evidence="10">5.2.1.8</ecNumber>
    </recommendedName>
    <alternativeName>
        <fullName evidence="10">Phosphotyrosyl phosphatase activator</fullName>
    </alternativeName>
</protein>
<evidence type="ECO:0000256" key="3">
    <source>
        <dbReference type="ARBA" id="ARBA00004496"/>
    </source>
</evidence>
<comment type="subcellular location">
    <subcellularLocation>
        <location evidence="3 10">Cytoplasm</location>
    </subcellularLocation>
    <subcellularLocation>
        <location evidence="2">Nucleus</location>
    </subcellularLocation>
</comment>
<evidence type="ECO:0000256" key="10">
    <source>
        <dbReference type="RuleBase" id="RU361210"/>
    </source>
</evidence>
<dbReference type="GO" id="GO:0005737">
    <property type="term" value="C:cytoplasm"/>
    <property type="evidence" value="ECO:0007669"/>
    <property type="project" value="UniProtKB-SubCell"/>
</dbReference>
<organism evidence="12 13">
    <name type="scientific">Plenodomus tracheiphilus IPT5</name>
    <dbReference type="NCBI Taxonomy" id="1408161"/>
    <lineage>
        <taxon>Eukaryota</taxon>
        <taxon>Fungi</taxon>
        <taxon>Dikarya</taxon>
        <taxon>Ascomycota</taxon>
        <taxon>Pezizomycotina</taxon>
        <taxon>Dothideomycetes</taxon>
        <taxon>Pleosporomycetidae</taxon>
        <taxon>Pleosporales</taxon>
        <taxon>Pleosporineae</taxon>
        <taxon>Leptosphaeriaceae</taxon>
        <taxon>Plenodomus</taxon>
    </lineage>
</organism>
<evidence type="ECO:0000256" key="11">
    <source>
        <dbReference type="SAM" id="MobiDB-lite"/>
    </source>
</evidence>
<evidence type="ECO:0000313" key="12">
    <source>
        <dbReference type="EMBL" id="KAF2847428.1"/>
    </source>
</evidence>
<evidence type="ECO:0000256" key="7">
    <source>
        <dbReference type="ARBA" id="ARBA00023235"/>
    </source>
</evidence>
<dbReference type="GO" id="GO:0000159">
    <property type="term" value="C:protein phosphatase type 2A complex"/>
    <property type="evidence" value="ECO:0007669"/>
    <property type="project" value="TreeGrafter"/>
</dbReference>
<evidence type="ECO:0000256" key="9">
    <source>
        <dbReference type="ARBA" id="ARBA00025287"/>
    </source>
</evidence>
<dbReference type="Pfam" id="PF03095">
    <property type="entry name" value="PTPA"/>
    <property type="match status" value="1"/>
</dbReference>
<dbReference type="GO" id="GO:0003755">
    <property type="term" value="F:peptidyl-prolyl cis-trans isomerase activity"/>
    <property type="evidence" value="ECO:0007669"/>
    <property type="project" value="UniProtKB-KW"/>
</dbReference>